<evidence type="ECO:0000313" key="1">
    <source>
        <dbReference type="EMBL" id="WRO21966.1"/>
    </source>
</evidence>
<dbReference type="RefSeq" id="WP_366924787.1">
    <property type="nucleotide sequence ID" value="NZ_CP121694.1"/>
</dbReference>
<dbReference type="AlphaFoldDB" id="A0AAU0UP32"/>
<proteinExistence type="predicted"/>
<protein>
    <submittedName>
        <fullName evidence="1">Uncharacterized protein</fullName>
    </submittedName>
</protein>
<name>A0AAU0UP32_9FIRM</name>
<dbReference type="KEGG" id="dbc:MFMK1_001787"/>
<evidence type="ECO:0000313" key="2">
    <source>
        <dbReference type="Proteomes" id="UP001329915"/>
    </source>
</evidence>
<gene>
    <name evidence="1" type="ORF">MFMK1_001787</name>
</gene>
<organism evidence="1 2">
    <name type="scientific">Metallumcola ferriviriculae</name>
    <dbReference type="NCBI Taxonomy" id="3039180"/>
    <lineage>
        <taxon>Bacteria</taxon>
        <taxon>Bacillati</taxon>
        <taxon>Bacillota</taxon>
        <taxon>Clostridia</taxon>
        <taxon>Neomoorellales</taxon>
        <taxon>Desulfitibacteraceae</taxon>
        <taxon>Metallumcola</taxon>
    </lineage>
</organism>
<keyword evidence="2" id="KW-1185">Reference proteome</keyword>
<dbReference type="EMBL" id="CP121694">
    <property type="protein sequence ID" value="WRO21966.1"/>
    <property type="molecule type" value="Genomic_DNA"/>
</dbReference>
<dbReference type="Proteomes" id="UP001329915">
    <property type="component" value="Chromosome"/>
</dbReference>
<sequence>MLDGVGTAQKSAQSDSFSVDEVHRWVDYLRWLGVKVEEPTTEKFEE</sequence>
<reference evidence="1 2" key="1">
    <citation type="submission" date="2023-04" db="EMBL/GenBank/DDBJ databases">
        <authorList>
            <person name="Hsu D."/>
        </authorList>
    </citation>
    <scope>NUCLEOTIDE SEQUENCE [LARGE SCALE GENOMIC DNA]</scope>
    <source>
        <strain evidence="1 2">MK1</strain>
    </source>
</reference>
<accession>A0AAU0UP32</accession>